<dbReference type="PIRSF" id="PIRSF002721">
    <property type="entry name" value="Surface_antigen_Rickettsia"/>
    <property type="match status" value="1"/>
</dbReference>
<comment type="subcellular location">
    <subcellularLocation>
        <location evidence="1">Membrane</location>
    </subcellularLocation>
</comment>
<dbReference type="PANTHER" id="PTHR35603">
    <property type="match status" value="1"/>
</dbReference>
<dbReference type="HOGENOM" id="CLU_3190148_0_0_6"/>
<dbReference type="KEGG" id="tni:TVNIR_2768"/>
<keyword evidence="2" id="KW-0472">Membrane</keyword>
<evidence type="ECO:0000256" key="2">
    <source>
        <dbReference type="ARBA" id="ARBA00023136"/>
    </source>
</evidence>
<dbReference type="Pfam" id="PF16998">
    <property type="entry name" value="17kDa_Anti_2"/>
    <property type="match status" value="1"/>
</dbReference>
<sequence length="150" mass="15545">MKLIHAGAVAVLALTLGGCATQPTQQQTGAAVGGVLGGLLGTQVGGGSGRTAAIIAGTLAGAMIGGAIGRSMDATDQRQVYRTLETAPDNRTVAWNNPNTGHQYQATPVRTYRSAGQDCREYRIHGEIDGRPETIVGTACRDAQGRWVNQ</sequence>
<evidence type="ECO:0000256" key="1">
    <source>
        <dbReference type="ARBA" id="ARBA00004370"/>
    </source>
</evidence>
<dbReference type="eggNOG" id="COG4520">
    <property type="taxonomic scope" value="Bacteria"/>
</dbReference>
<organism evidence="5 6">
    <name type="scientific">Thioalkalivibrio nitratireducens (strain DSM 14787 / UNIQEM 213 / ALEN2)</name>
    <dbReference type="NCBI Taxonomy" id="1255043"/>
    <lineage>
        <taxon>Bacteria</taxon>
        <taxon>Pseudomonadati</taxon>
        <taxon>Pseudomonadota</taxon>
        <taxon>Gammaproteobacteria</taxon>
        <taxon>Chromatiales</taxon>
        <taxon>Ectothiorhodospiraceae</taxon>
        <taxon>Thioalkalivibrio</taxon>
    </lineage>
</organism>
<accession>L0E1B2</accession>
<dbReference type="PANTHER" id="PTHR35603:SF2">
    <property type="entry name" value="OUTER MEMBRANE LIPOPROTEIN"/>
    <property type="match status" value="1"/>
</dbReference>
<proteinExistence type="predicted"/>
<evidence type="ECO:0000259" key="4">
    <source>
        <dbReference type="Pfam" id="PF16998"/>
    </source>
</evidence>
<dbReference type="GO" id="GO:0016020">
    <property type="term" value="C:membrane"/>
    <property type="evidence" value="ECO:0007669"/>
    <property type="project" value="UniProtKB-SubCell"/>
</dbReference>
<evidence type="ECO:0000256" key="3">
    <source>
        <dbReference type="SAM" id="SignalP"/>
    </source>
</evidence>
<feature type="signal peptide" evidence="3">
    <location>
        <begin position="1"/>
        <end position="20"/>
    </location>
</feature>
<reference evidence="5" key="1">
    <citation type="submission" date="2015-12" db="EMBL/GenBank/DDBJ databases">
        <authorList>
            <person name="Tikhonova T.V."/>
            <person name="Pavlov A.R."/>
            <person name="Beletsky A.V."/>
            <person name="Mardanov A.V."/>
            <person name="Sorokin D.Y."/>
            <person name="Ravin N.V."/>
            <person name="Popov V.O."/>
        </authorList>
    </citation>
    <scope>NUCLEOTIDE SEQUENCE</scope>
    <source>
        <strain evidence="5">DSM 14787</strain>
    </source>
</reference>
<name>L0E1B2_THIND</name>
<dbReference type="InterPro" id="IPR016364">
    <property type="entry name" value="Surface_antigen_Rickettsia"/>
</dbReference>
<evidence type="ECO:0000313" key="5">
    <source>
        <dbReference type="EMBL" id="AGA34406.1"/>
    </source>
</evidence>
<dbReference type="AlphaFoldDB" id="L0E1B2"/>
<dbReference type="InterPro" id="IPR032635">
    <property type="entry name" value="Anti_2"/>
</dbReference>
<feature type="chain" id="PRO_5003940684" evidence="3">
    <location>
        <begin position="21"/>
        <end position="150"/>
    </location>
</feature>
<feature type="domain" description="Surface antigen" evidence="4">
    <location>
        <begin position="69"/>
        <end position="147"/>
    </location>
</feature>
<dbReference type="EMBL" id="CP003989">
    <property type="protein sequence ID" value="AGA34406.1"/>
    <property type="molecule type" value="Genomic_DNA"/>
</dbReference>
<keyword evidence="3" id="KW-0732">Signal</keyword>
<dbReference type="PATRIC" id="fig|1255043.3.peg.2793"/>
<dbReference type="Proteomes" id="UP000010809">
    <property type="component" value="Chromosome"/>
</dbReference>
<dbReference type="InterPro" id="IPR051407">
    <property type="entry name" value="Bact_OM_lipoprot/Surf_antigen"/>
</dbReference>
<evidence type="ECO:0000313" key="6">
    <source>
        <dbReference type="Proteomes" id="UP000010809"/>
    </source>
</evidence>
<keyword evidence="6" id="KW-1185">Reference proteome</keyword>
<dbReference type="PROSITE" id="PS51257">
    <property type="entry name" value="PROKAR_LIPOPROTEIN"/>
    <property type="match status" value="1"/>
</dbReference>
<gene>
    <name evidence="5" type="ordered locus">TVNIR_2768</name>
</gene>
<protein>
    <submittedName>
        <fullName evidence="5">17 kDa surface antigen</fullName>
    </submittedName>
</protein>